<dbReference type="SUPFAM" id="SSF49606">
    <property type="entry name" value="Neurophysin II"/>
    <property type="match status" value="1"/>
</dbReference>
<evidence type="ECO:0000256" key="1">
    <source>
        <dbReference type="ARBA" id="ARBA00007369"/>
    </source>
</evidence>
<comment type="similarity">
    <text evidence="1">Belongs to the vasopressin/oxytocin family.</text>
</comment>
<dbReference type="InterPro" id="IPR022423">
    <property type="entry name" value="Neurohypophysial_hormone_CS"/>
</dbReference>
<dbReference type="GO" id="GO:0005615">
    <property type="term" value="C:extracellular space"/>
    <property type="evidence" value="ECO:0007669"/>
    <property type="project" value="TreeGrafter"/>
</dbReference>
<feature type="signal peptide" evidence="5">
    <location>
        <begin position="1"/>
        <end position="24"/>
    </location>
</feature>
<feature type="disulfide bond" evidence="4">
    <location>
        <begin position="110"/>
        <end position="115"/>
    </location>
</feature>
<evidence type="ECO:0000256" key="4">
    <source>
        <dbReference type="PIRSR" id="PIRSR001815-50"/>
    </source>
</evidence>
<feature type="disulfide bond" evidence="4">
    <location>
        <begin position="25"/>
        <end position="30"/>
    </location>
</feature>
<feature type="disulfide bond" evidence="4">
    <location>
        <begin position="103"/>
        <end position="121"/>
    </location>
</feature>
<feature type="disulfide bond" evidence="4">
    <location>
        <begin position="47"/>
        <end position="61"/>
    </location>
</feature>
<dbReference type="PROSITE" id="PS00264">
    <property type="entry name" value="NEUROHYPOPHYS_HORM"/>
    <property type="match status" value="1"/>
</dbReference>
<evidence type="ECO:0000256" key="3">
    <source>
        <dbReference type="ARBA" id="ARBA00023157"/>
    </source>
</evidence>
<name>A0A1S6JQ07_9CAEN</name>
<evidence type="ECO:0000256" key="5">
    <source>
        <dbReference type="SAM" id="SignalP"/>
    </source>
</evidence>
<organism evidence="6">
    <name type="scientific">Charonia tritonis</name>
    <name type="common">giant triton snail</name>
    <dbReference type="NCBI Taxonomy" id="1960912"/>
    <lineage>
        <taxon>Eukaryota</taxon>
        <taxon>Metazoa</taxon>
        <taxon>Spiralia</taxon>
        <taxon>Lophotrochozoa</taxon>
        <taxon>Mollusca</taxon>
        <taxon>Gastropoda</taxon>
        <taxon>Caenogastropoda</taxon>
        <taxon>Littorinimorpha</taxon>
        <taxon>Tonnoidea</taxon>
        <taxon>Ranellidae</taxon>
        <taxon>Charonia</taxon>
    </lineage>
</organism>
<dbReference type="PRINTS" id="PR00831">
    <property type="entry name" value="NEUROPHYSIN"/>
</dbReference>
<dbReference type="InterPro" id="IPR000981">
    <property type="entry name" value="Neurhyp_horm"/>
</dbReference>
<proteinExistence type="evidence at transcript level"/>
<keyword evidence="3 4" id="KW-1015">Disulfide bond</keyword>
<dbReference type="SMART" id="SM00003">
    <property type="entry name" value="NH"/>
    <property type="match status" value="1"/>
</dbReference>
<evidence type="ECO:0000256" key="2">
    <source>
        <dbReference type="ARBA" id="ARBA00022729"/>
    </source>
</evidence>
<dbReference type="EMBL" id="KY287967">
    <property type="protein sequence ID" value="AQS80498.1"/>
    <property type="molecule type" value="mRNA"/>
</dbReference>
<sequence>MQGYGMKFSVVPVVLFMLLASSYGCFIRNCPRGGKRAFDGGKPCMPCGPDGAGQCVGPAVCCGKSFGCLVGTREARECEKENESSTACSVQGRQCGRDNSGRCVAKGICCVADACSFNERCAEIERNGRDELLGLIRRLLVTHQYE</sequence>
<protein>
    <submittedName>
        <fullName evidence="6">Conopressin</fullName>
    </submittedName>
</protein>
<dbReference type="InterPro" id="IPR036387">
    <property type="entry name" value="Neurhyp_horm_dom_sf"/>
</dbReference>
<keyword evidence="2 5" id="KW-0732">Signal</keyword>
<dbReference type="PROSITE" id="PS51257">
    <property type="entry name" value="PROKAR_LIPOPROTEIN"/>
    <property type="match status" value="1"/>
</dbReference>
<dbReference type="PANTHER" id="PTHR11681:SF5">
    <property type="entry name" value="ISOTOCIN"/>
    <property type="match status" value="1"/>
</dbReference>
<dbReference type="GO" id="GO:0005185">
    <property type="term" value="F:neurohypophyseal hormone activity"/>
    <property type="evidence" value="ECO:0007669"/>
    <property type="project" value="InterPro"/>
</dbReference>
<reference evidence="6" key="1">
    <citation type="journal article" date="2017" name="Peptides">
        <title>Neuropeptides encoded within a neural transcriptome of the giant triton snail Charonia tritonis, a Crown-of-Thorns Starfish predator.</title>
        <authorList>
            <person name="Bose U."/>
            <person name="Suwansa-Ard S."/>
            <person name="Maikaeo L."/>
            <person name="Motti C.A."/>
            <person name="Hall M.R."/>
            <person name="Cummins S.F."/>
        </authorList>
    </citation>
    <scope>NUCLEOTIDE SEQUENCE</scope>
    <source>
        <tissue evidence="6">Nervous tissue</tissue>
    </source>
</reference>
<dbReference type="GO" id="GO:0030141">
    <property type="term" value="C:secretory granule"/>
    <property type="evidence" value="ECO:0007669"/>
    <property type="project" value="TreeGrafter"/>
</dbReference>
<accession>A0A1S6JQ07</accession>
<dbReference type="Pfam" id="PF00184">
    <property type="entry name" value="Hormone_5"/>
    <property type="match status" value="1"/>
</dbReference>
<feature type="disulfide bond" evidence="4">
    <location>
        <begin position="55"/>
        <end position="78"/>
    </location>
</feature>
<dbReference type="PIRSF" id="PIRSF001815">
    <property type="entry name" value="Nonapeptide_hormone_precursor"/>
    <property type="match status" value="1"/>
</dbReference>
<dbReference type="AlphaFoldDB" id="A0A1S6JQ07"/>
<dbReference type="Gene3D" id="2.60.9.10">
    <property type="entry name" value="Neurohypophysial hormone domain"/>
    <property type="match status" value="1"/>
</dbReference>
<dbReference type="PANTHER" id="PTHR11681">
    <property type="entry name" value="NEUROPHYSIN"/>
    <property type="match status" value="1"/>
</dbReference>
<evidence type="ECO:0000313" key="6">
    <source>
        <dbReference type="EMBL" id="AQS80498.1"/>
    </source>
</evidence>
<feature type="disulfide bond" evidence="4">
    <location>
        <begin position="62"/>
        <end position="68"/>
    </location>
</feature>
<feature type="chain" id="PRO_5013272485" evidence="5">
    <location>
        <begin position="25"/>
        <end position="146"/>
    </location>
</feature>
<feature type="disulfide bond" evidence="4">
    <location>
        <begin position="95"/>
        <end position="109"/>
    </location>
</feature>
<feature type="disulfide bond" evidence="4">
    <location>
        <begin position="44"/>
        <end position="88"/>
    </location>
</feature>